<dbReference type="AlphaFoldDB" id="A0A1X0BJW5"/>
<protein>
    <submittedName>
        <fullName evidence="1">Uncharacterized protein</fullName>
    </submittedName>
</protein>
<evidence type="ECO:0000313" key="2">
    <source>
        <dbReference type="Proteomes" id="UP000466431"/>
    </source>
</evidence>
<dbReference type="STRING" id="1249101.BST21_23180"/>
<dbReference type="Proteomes" id="UP000466431">
    <property type="component" value="Chromosome"/>
</dbReference>
<accession>A0A1X0BJW5</accession>
<dbReference type="KEGG" id="mcee:MCEL_37940"/>
<dbReference type="OrthoDB" id="4750359at2"/>
<dbReference type="RefSeq" id="WP_067222383.1">
    <property type="nucleotide sequence ID" value="NZ_AP022591.1"/>
</dbReference>
<gene>
    <name evidence="1" type="ORF">MCEL_37940</name>
</gene>
<evidence type="ECO:0000313" key="1">
    <source>
        <dbReference type="EMBL" id="BBY45499.1"/>
    </source>
</evidence>
<keyword evidence="2" id="KW-1185">Reference proteome</keyword>
<dbReference type="EMBL" id="AP022591">
    <property type="protein sequence ID" value="BBY45499.1"/>
    <property type="molecule type" value="Genomic_DNA"/>
</dbReference>
<name>A0A1X0BJW5_MYCCF</name>
<sequence length="103" mass="10755">MLVDTDMLRMGADFSKSASEIAKRGADEFASTSLPAGLFGDFEAAHGFHSALCRAHEAHAETMRSHHADLDGLAAKANIGAAEFDTQDEACRAAVCSAGDDIA</sequence>
<organism evidence="1 2">
    <name type="scientific">Mycolicibacterium celeriflavum</name>
    <name type="common">Mycobacterium celeriflavum</name>
    <dbReference type="NCBI Taxonomy" id="1249101"/>
    <lineage>
        <taxon>Bacteria</taxon>
        <taxon>Bacillati</taxon>
        <taxon>Actinomycetota</taxon>
        <taxon>Actinomycetes</taxon>
        <taxon>Mycobacteriales</taxon>
        <taxon>Mycobacteriaceae</taxon>
        <taxon>Mycolicibacterium</taxon>
    </lineage>
</organism>
<proteinExistence type="predicted"/>
<reference evidence="1 2" key="1">
    <citation type="journal article" date="2019" name="Emerg. Microbes Infect.">
        <title>Comprehensive subspecies identification of 175 nontuberculous mycobacteria species based on 7547 genomic profiles.</title>
        <authorList>
            <person name="Matsumoto Y."/>
            <person name="Kinjo T."/>
            <person name="Motooka D."/>
            <person name="Nabeya D."/>
            <person name="Jung N."/>
            <person name="Uechi K."/>
            <person name="Horii T."/>
            <person name="Iida T."/>
            <person name="Fujita J."/>
            <person name="Nakamura S."/>
        </authorList>
    </citation>
    <scope>NUCLEOTIDE SEQUENCE [LARGE SCALE GENOMIC DNA]</scope>
    <source>
        <strain evidence="1 2">JCM 18439</strain>
    </source>
</reference>
<dbReference type="Pfam" id="PF10817">
    <property type="entry name" value="DUF2563"/>
    <property type="match status" value="1"/>
</dbReference>
<dbReference type="InterPro" id="IPR022534">
    <property type="entry name" value="DUF2563"/>
</dbReference>